<dbReference type="AlphaFoldDB" id="A0A7X3LUW7"/>
<sequence>MTPDHTEVRTFLARYHPFDVLPEDALDRLGQSGSLEDVQAGDAFYDVGHRLEALYVVLAGEVELVSPEGDVISHFRPGEAFGARTLLRDGIAALRAVAVRDTQALAFPRKLFEDYLKAFPAFGAFFERLKQQGRRPSAAVDTTNALISAPLREVMTTDPIVIAPDATIREAAEVLGQKGISCVLVGSDHRLDGILTTGDLTSRVLAKGLDPSRPVSDVMTKDPLSFAPDALVFDAMIEMSGRHIGHLPVVDGGRPVGILTKTDLIRRQSVSAVFMISDIGRLSALEDLKGIVSQIPQLLAQLVGSGVEAHKVGHLITSIADALTRRLLKLGEDRFGPPPVPYLWLACGSQGRREQTGVSDQDNCLILHDDYSEADHGAYFTDLAKFVSDGLDACGYYYCPGEMMATNPKWRQPVKVWRNYFSGWIARPDPMAQMLSSVMFDLRPIVGDETLYAGMHRETLETARANSIFRAHLIANSLKHTPPLSLFRGFALIRSGEHKDTVDLKHSGVVPIVDLARVYALDAAIEPVNTRERLVAAREAGSLSTSGADDLIDAYDLIAGIRLEHQARQVREGKKPDNFMAPNALSALERNHLKDAFGVVKTMQSALSSRAA</sequence>
<protein>
    <submittedName>
        <fullName evidence="5">CBS domain-containing protein</fullName>
    </submittedName>
</protein>
<proteinExistence type="predicted"/>
<dbReference type="PROSITE" id="PS51371">
    <property type="entry name" value="CBS"/>
    <property type="match status" value="2"/>
</dbReference>
<feature type="domain" description="CBS" evidence="4">
    <location>
        <begin position="155"/>
        <end position="212"/>
    </location>
</feature>
<dbReference type="InterPro" id="IPR046342">
    <property type="entry name" value="CBS_dom_sf"/>
</dbReference>
<dbReference type="SMART" id="SM00100">
    <property type="entry name" value="cNMP"/>
    <property type="match status" value="1"/>
</dbReference>
<evidence type="ECO:0000313" key="5">
    <source>
        <dbReference type="EMBL" id="MXN65493.1"/>
    </source>
</evidence>
<evidence type="ECO:0000256" key="2">
    <source>
        <dbReference type="PROSITE-ProRule" id="PRU00703"/>
    </source>
</evidence>
<dbReference type="CDD" id="cd00038">
    <property type="entry name" value="CAP_ED"/>
    <property type="match status" value="1"/>
</dbReference>
<dbReference type="CDD" id="cd05401">
    <property type="entry name" value="NT_GlnE_GlnD_like"/>
    <property type="match status" value="1"/>
</dbReference>
<organism evidence="5 6">
    <name type="scientific">Stappia sediminis</name>
    <dbReference type="NCBI Taxonomy" id="2692190"/>
    <lineage>
        <taxon>Bacteria</taxon>
        <taxon>Pseudomonadati</taxon>
        <taxon>Pseudomonadota</taxon>
        <taxon>Alphaproteobacteria</taxon>
        <taxon>Hyphomicrobiales</taxon>
        <taxon>Stappiaceae</taxon>
        <taxon>Stappia</taxon>
    </lineage>
</organism>
<dbReference type="InterPro" id="IPR005105">
    <property type="entry name" value="GlnD_Uridyltrans_N"/>
</dbReference>
<feature type="domain" description="CBS" evidence="4">
    <location>
        <begin position="219"/>
        <end position="279"/>
    </location>
</feature>
<evidence type="ECO:0000259" key="3">
    <source>
        <dbReference type="PROSITE" id="PS50042"/>
    </source>
</evidence>
<dbReference type="InterPro" id="IPR018821">
    <property type="entry name" value="DUF294_put_nucleoTrafse_sb-bd"/>
</dbReference>
<dbReference type="GO" id="GO:0008773">
    <property type="term" value="F:[protein-PII] uridylyltransferase activity"/>
    <property type="evidence" value="ECO:0007669"/>
    <property type="project" value="InterPro"/>
</dbReference>
<dbReference type="RefSeq" id="WP_160775667.1">
    <property type="nucleotide sequence ID" value="NZ_WUMV01000003.1"/>
</dbReference>
<accession>A0A7X3LUW7</accession>
<keyword evidence="2" id="KW-0129">CBS domain</keyword>
<dbReference type="SMART" id="SM00116">
    <property type="entry name" value="CBS"/>
    <property type="match status" value="2"/>
</dbReference>
<dbReference type="Pfam" id="PF03445">
    <property type="entry name" value="DUF294"/>
    <property type="match status" value="1"/>
</dbReference>
<feature type="domain" description="Cyclic nucleotide-binding" evidence="3">
    <location>
        <begin position="17"/>
        <end position="116"/>
    </location>
</feature>
<dbReference type="Proteomes" id="UP000433101">
    <property type="component" value="Unassembled WGS sequence"/>
</dbReference>
<reference evidence="5 6" key="1">
    <citation type="submission" date="2019-12" db="EMBL/GenBank/DDBJ databases">
        <authorList>
            <person name="Li M."/>
        </authorList>
    </citation>
    <scope>NUCLEOTIDE SEQUENCE [LARGE SCALE GENOMIC DNA]</scope>
    <source>
        <strain evidence="5 6">GBMRC 2046</strain>
    </source>
</reference>
<dbReference type="Pfam" id="PF10335">
    <property type="entry name" value="DUF294_C"/>
    <property type="match status" value="1"/>
</dbReference>
<dbReference type="InterPro" id="IPR000595">
    <property type="entry name" value="cNMP-bd_dom"/>
</dbReference>
<evidence type="ECO:0000313" key="6">
    <source>
        <dbReference type="Proteomes" id="UP000433101"/>
    </source>
</evidence>
<dbReference type="EMBL" id="WUMV01000003">
    <property type="protein sequence ID" value="MXN65493.1"/>
    <property type="molecule type" value="Genomic_DNA"/>
</dbReference>
<keyword evidence="1" id="KW-0677">Repeat</keyword>
<keyword evidence="6" id="KW-1185">Reference proteome</keyword>
<dbReference type="SUPFAM" id="SSF54631">
    <property type="entry name" value="CBS-domain pair"/>
    <property type="match status" value="1"/>
</dbReference>
<dbReference type="PANTHER" id="PTHR48108:SF31">
    <property type="entry name" value="CBS DOMAIN AND CYCLIC NUCLEOTIDE-REGULATED NUCLEOTIDYLTRANSFERASE"/>
    <property type="match status" value="1"/>
</dbReference>
<evidence type="ECO:0000259" key="4">
    <source>
        <dbReference type="PROSITE" id="PS51371"/>
    </source>
</evidence>
<evidence type="ECO:0000256" key="1">
    <source>
        <dbReference type="ARBA" id="ARBA00022737"/>
    </source>
</evidence>
<dbReference type="SUPFAM" id="SSF51206">
    <property type="entry name" value="cAMP-binding domain-like"/>
    <property type="match status" value="1"/>
</dbReference>
<dbReference type="InterPro" id="IPR018490">
    <property type="entry name" value="cNMP-bd_dom_sf"/>
</dbReference>
<dbReference type="InterPro" id="IPR051462">
    <property type="entry name" value="CBS_domain-containing"/>
</dbReference>
<name>A0A7X3LUW7_9HYPH</name>
<dbReference type="Gene3D" id="2.60.120.10">
    <property type="entry name" value="Jelly Rolls"/>
    <property type="match status" value="1"/>
</dbReference>
<dbReference type="Pfam" id="PF00571">
    <property type="entry name" value="CBS"/>
    <property type="match status" value="2"/>
</dbReference>
<dbReference type="InterPro" id="IPR000644">
    <property type="entry name" value="CBS_dom"/>
</dbReference>
<dbReference type="PANTHER" id="PTHR48108">
    <property type="entry name" value="CBS DOMAIN-CONTAINING PROTEIN CBSX2, CHLOROPLASTIC"/>
    <property type="match status" value="1"/>
</dbReference>
<dbReference type="Gene3D" id="3.10.580.10">
    <property type="entry name" value="CBS-domain"/>
    <property type="match status" value="1"/>
</dbReference>
<dbReference type="Pfam" id="PF00027">
    <property type="entry name" value="cNMP_binding"/>
    <property type="match status" value="1"/>
</dbReference>
<dbReference type="CDD" id="cd04587">
    <property type="entry name" value="CBS_pair_CAP-ED_NT_Pol-beta-like_DUF294_assoc"/>
    <property type="match status" value="1"/>
</dbReference>
<comment type="caution">
    <text evidence="5">The sequence shown here is derived from an EMBL/GenBank/DDBJ whole genome shotgun (WGS) entry which is preliminary data.</text>
</comment>
<dbReference type="PROSITE" id="PS50042">
    <property type="entry name" value="CNMP_BINDING_3"/>
    <property type="match status" value="1"/>
</dbReference>
<dbReference type="InterPro" id="IPR014710">
    <property type="entry name" value="RmlC-like_jellyroll"/>
</dbReference>
<gene>
    <name evidence="5" type="ORF">GR183_11325</name>
</gene>